<name>A0A1N6JIG2_9BURK</name>
<dbReference type="AlphaFoldDB" id="A0A1N6JIG2"/>
<sequence length="38" mass="4053">MDEMGFCQRTFGEFGVDIFLVPSGFVIALGGSEQPGRG</sequence>
<reference evidence="1 2" key="1">
    <citation type="submission" date="2016-11" db="EMBL/GenBank/DDBJ databases">
        <authorList>
            <person name="Jaros S."/>
            <person name="Januszkiewicz K."/>
            <person name="Wedrychowicz H."/>
        </authorList>
    </citation>
    <scope>NUCLEOTIDE SEQUENCE [LARGE SCALE GENOMIC DNA]</scope>
    <source>
        <strain evidence="1 2">GAS86</strain>
    </source>
</reference>
<proteinExistence type="predicted"/>
<dbReference type="EMBL" id="FSRM01000002">
    <property type="protein sequence ID" value="SIO43806.1"/>
    <property type="molecule type" value="Genomic_DNA"/>
</dbReference>
<organism evidence="1 2">
    <name type="scientific">Paraburkholderia phenazinium</name>
    <dbReference type="NCBI Taxonomy" id="60549"/>
    <lineage>
        <taxon>Bacteria</taxon>
        <taxon>Pseudomonadati</taxon>
        <taxon>Pseudomonadota</taxon>
        <taxon>Betaproteobacteria</taxon>
        <taxon>Burkholderiales</taxon>
        <taxon>Burkholderiaceae</taxon>
        <taxon>Paraburkholderia</taxon>
    </lineage>
</organism>
<evidence type="ECO:0000313" key="2">
    <source>
        <dbReference type="Proteomes" id="UP000184693"/>
    </source>
</evidence>
<accession>A0A1N6JIG2</accession>
<dbReference type="Proteomes" id="UP000184693">
    <property type="component" value="Unassembled WGS sequence"/>
</dbReference>
<protein>
    <submittedName>
        <fullName evidence="1">Uncharacterized protein</fullName>
    </submittedName>
</protein>
<gene>
    <name evidence="1" type="ORF">SAMN05444168_4446</name>
</gene>
<evidence type="ECO:0000313" key="1">
    <source>
        <dbReference type="EMBL" id="SIO43806.1"/>
    </source>
</evidence>